<evidence type="ECO:0000256" key="14">
    <source>
        <dbReference type="ARBA" id="ARBA00023313"/>
    </source>
</evidence>
<dbReference type="GO" id="GO:1903561">
    <property type="term" value="C:extracellular vesicle"/>
    <property type="evidence" value="ECO:0007669"/>
    <property type="project" value="UniProtKB-SubCell"/>
</dbReference>
<dbReference type="Gene3D" id="1.20.120.20">
    <property type="entry name" value="Apolipoprotein"/>
    <property type="match status" value="1"/>
</dbReference>
<dbReference type="PANTHER" id="PTHR18976">
    <property type="entry name" value="APOLIPOPROTEIN"/>
    <property type="match status" value="1"/>
</dbReference>
<dbReference type="FunFam" id="1.20.120.20:FF:000002">
    <property type="entry name" value="Apolipoprotein E"/>
    <property type="match status" value="1"/>
</dbReference>
<feature type="coiled-coil region" evidence="17">
    <location>
        <begin position="204"/>
        <end position="242"/>
    </location>
</feature>
<evidence type="ECO:0000256" key="10">
    <source>
        <dbReference type="ARBA" id="ARBA00022737"/>
    </source>
</evidence>
<evidence type="ECO:0000256" key="2">
    <source>
        <dbReference type="ARBA" id="ARBA00004559"/>
    </source>
</evidence>
<dbReference type="AlphaFoldDB" id="A0A7J7SGK1"/>
<protein>
    <recommendedName>
        <fullName evidence="4">Apolipoprotein E</fullName>
    </recommendedName>
</protein>
<organism evidence="19 20">
    <name type="scientific">Rhinolophus ferrumequinum</name>
    <name type="common">Greater horseshoe bat</name>
    <dbReference type="NCBI Taxonomy" id="59479"/>
    <lineage>
        <taxon>Eukaryota</taxon>
        <taxon>Metazoa</taxon>
        <taxon>Chordata</taxon>
        <taxon>Craniata</taxon>
        <taxon>Vertebrata</taxon>
        <taxon>Euteleostomi</taxon>
        <taxon>Mammalia</taxon>
        <taxon>Eutheria</taxon>
        <taxon>Laurasiatheria</taxon>
        <taxon>Chiroptera</taxon>
        <taxon>Yinpterochiroptera</taxon>
        <taxon>Rhinolophoidea</taxon>
        <taxon>Rhinolophidae</taxon>
        <taxon>Rhinolophinae</taxon>
        <taxon>Rhinolophus</taxon>
    </lineage>
</organism>
<comment type="subunit">
    <text evidence="16">Homotetramer. May interact with ABCA1; functionally associated with ABCA1 in the biogenesis of HDLs. May interact with APP/A4 amyloid-beta peptide; the interaction is extremely stable in vitro but its physiological significance is unclear. May interact with MAPT. May interact with MAP2. In the cerebrospinal fluid, interacts with secreted SORL1. Interacts with PMEL; this allows the loading of PMEL luminal fragment on ILVs to induce fibril nucleation.</text>
</comment>
<evidence type="ECO:0000256" key="13">
    <source>
        <dbReference type="ARBA" id="ARBA00023121"/>
    </source>
</evidence>
<evidence type="ECO:0000256" key="17">
    <source>
        <dbReference type="SAM" id="Coils"/>
    </source>
</evidence>
<dbReference type="GO" id="GO:0055090">
    <property type="term" value="P:acylglycerol homeostasis"/>
    <property type="evidence" value="ECO:0007669"/>
    <property type="project" value="TreeGrafter"/>
</dbReference>
<dbReference type="GO" id="GO:0042627">
    <property type="term" value="C:chylomicron"/>
    <property type="evidence" value="ECO:0007669"/>
    <property type="project" value="UniProtKB-KW"/>
</dbReference>
<evidence type="ECO:0000256" key="8">
    <source>
        <dbReference type="ARBA" id="ARBA00022674"/>
    </source>
</evidence>
<dbReference type="Proteomes" id="UP000585614">
    <property type="component" value="Unassembled WGS sequence"/>
</dbReference>
<dbReference type="GO" id="GO:0005771">
    <property type="term" value="C:multivesicular body"/>
    <property type="evidence" value="ECO:0007669"/>
    <property type="project" value="UniProtKB-SubCell"/>
</dbReference>
<keyword evidence="5" id="KW-0162">Chylomicron</keyword>
<comment type="caution">
    <text evidence="19">The sequence shown here is derived from an EMBL/GenBank/DDBJ whole genome shotgun (WGS) entry which is preliminary data.</text>
</comment>
<keyword evidence="8" id="KW-0358">Heparin-binding</keyword>
<dbReference type="PROSITE" id="PS51257">
    <property type="entry name" value="PROKAR_LIPOPROTEIN"/>
    <property type="match status" value="1"/>
</dbReference>
<dbReference type="GO" id="GO:0033700">
    <property type="term" value="P:phospholipid efflux"/>
    <property type="evidence" value="ECO:0007669"/>
    <property type="project" value="TreeGrafter"/>
</dbReference>
<name>A0A7J7SGK1_RHIFE</name>
<evidence type="ECO:0000256" key="6">
    <source>
        <dbReference type="ARBA" id="ARBA00022525"/>
    </source>
</evidence>
<keyword evidence="12" id="KW-0345">HDL</keyword>
<comment type="similarity">
    <text evidence="3">Belongs to the apolipoprotein A1/A4/E family.</text>
</comment>
<keyword evidence="10" id="KW-0677">Repeat</keyword>
<dbReference type="GO" id="GO:0005543">
    <property type="term" value="F:phospholipid binding"/>
    <property type="evidence" value="ECO:0007669"/>
    <property type="project" value="TreeGrafter"/>
</dbReference>
<sequence>MKVLFAALVVTLLAGCQADVEEEMKLGQEPAEWQPNQPWEQALGRFRDYLRWVQTLSDKVQEELLSTKVTEELSVLIEETMKEVKAYRKELEEQLGPLAQETQDRLSKELQAAQARLQSDMEDVRTRLAQYRSEARTMLGQSADDLRSRLFSHLRKLRKRLLRDAEDLQKRLAMYQAGAREGAERGVGTIRERLLPLMDQGRLRAISIDRLDDMRDQMEELKAKVEEQAVQIRLEAEAFQARLKNWFQPLVENMQSQWVGLVEKMQSTLDTIPTPAPSENH</sequence>
<proteinExistence type="inferred from homology"/>
<dbReference type="GO" id="GO:0034361">
    <property type="term" value="C:very-low-density lipoprotein particle"/>
    <property type="evidence" value="ECO:0007669"/>
    <property type="project" value="UniProtKB-KW"/>
</dbReference>
<dbReference type="Pfam" id="PF01442">
    <property type="entry name" value="Apolipoprotein"/>
    <property type="match status" value="1"/>
</dbReference>
<evidence type="ECO:0000256" key="3">
    <source>
        <dbReference type="ARBA" id="ARBA00008788"/>
    </source>
</evidence>
<evidence type="ECO:0000313" key="19">
    <source>
        <dbReference type="EMBL" id="KAF6287519.1"/>
    </source>
</evidence>
<dbReference type="GO" id="GO:0008203">
    <property type="term" value="P:cholesterol metabolic process"/>
    <property type="evidence" value="ECO:0007669"/>
    <property type="project" value="TreeGrafter"/>
</dbReference>
<reference evidence="19 20" key="1">
    <citation type="journal article" date="2020" name="Nature">
        <title>Six reference-quality genomes reveal evolution of bat adaptations.</title>
        <authorList>
            <person name="Jebb D."/>
            <person name="Huang Z."/>
            <person name="Pippel M."/>
            <person name="Hughes G.M."/>
            <person name="Lavrichenko K."/>
            <person name="Devanna P."/>
            <person name="Winkler S."/>
            <person name="Jermiin L.S."/>
            <person name="Skirmuntt E.C."/>
            <person name="Katzourakis A."/>
            <person name="Burkitt-Gray L."/>
            <person name="Ray D.A."/>
            <person name="Sullivan K.A.M."/>
            <person name="Roscito J.G."/>
            <person name="Kirilenko B.M."/>
            <person name="Davalos L.M."/>
            <person name="Corthals A.P."/>
            <person name="Power M.L."/>
            <person name="Jones G."/>
            <person name="Ransome R.D."/>
            <person name="Dechmann D.K.N."/>
            <person name="Locatelli A.G."/>
            <person name="Puechmaille S.J."/>
            <person name="Fedrigo O."/>
            <person name="Jarvis E.D."/>
            <person name="Hiller M."/>
            <person name="Vernes S.C."/>
            <person name="Myers E.W."/>
            <person name="Teeling E.C."/>
        </authorList>
    </citation>
    <scope>NUCLEOTIDE SEQUENCE [LARGE SCALE GENOMIC DNA]</scope>
    <source>
        <strain evidence="19">MRhiFer1</strain>
        <tissue evidence="19">Lung</tissue>
    </source>
</reference>
<dbReference type="InterPro" id="IPR050163">
    <property type="entry name" value="Apolipoprotein_A1/A4/E"/>
</dbReference>
<keyword evidence="7" id="KW-0272">Extracellular matrix</keyword>
<evidence type="ECO:0000256" key="7">
    <source>
        <dbReference type="ARBA" id="ARBA00022530"/>
    </source>
</evidence>
<keyword evidence="11" id="KW-0967">Endosome</keyword>
<feature type="coiled-coil region" evidence="17">
    <location>
        <begin position="70"/>
        <end position="178"/>
    </location>
</feature>
<evidence type="ECO:0000256" key="16">
    <source>
        <dbReference type="ARBA" id="ARBA00034326"/>
    </source>
</evidence>
<comment type="subcellular location">
    <subcellularLocation>
        <location evidence="2">Endosome</location>
        <location evidence="2">Multivesicular body</location>
    </subcellularLocation>
    <subcellularLocation>
        <location evidence="15">Extracellular vesicle</location>
    </subcellularLocation>
    <subcellularLocation>
        <location evidence="1">Secreted</location>
        <location evidence="1">Extracellular space</location>
        <location evidence="1">Extracellular matrix</location>
    </subcellularLocation>
</comment>
<gene>
    <name evidence="19" type="ORF">mRhiFer1_000854</name>
</gene>
<dbReference type="SUPFAM" id="SSF58113">
    <property type="entry name" value="Apolipoprotein A-I"/>
    <property type="match status" value="1"/>
</dbReference>
<evidence type="ECO:0000256" key="1">
    <source>
        <dbReference type="ARBA" id="ARBA00004498"/>
    </source>
</evidence>
<evidence type="ECO:0000313" key="20">
    <source>
        <dbReference type="Proteomes" id="UP000585614"/>
    </source>
</evidence>
<dbReference type="EMBL" id="JACAGC010000022">
    <property type="protein sequence ID" value="KAF6287519.1"/>
    <property type="molecule type" value="Genomic_DNA"/>
</dbReference>
<evidence type="ECO:0000256" key="11">
    <source>
        <dbReference type="ARBA" id="ARBA00022753"/>
    </source>
</evidence>
<dbReference type="GO" id="GO:0120020">
    <property type="term" value="F:cholesterol transfer activity"/>
    <property type="evidence" value="ECO:0007669"/>
    <property type="project" value="TreeGrafter"/>
</dbReference>
<keyword evidence="13" id="KW-0446">Lipid-binding</keyword>
<evidence type="ECO:0000256" key="12">
    <source>
        <dbReference type="ARBA" id="ARBA00022850"/>
    </source>
</evidence>
<keyword evidence="17" id="KW-0175">Coiled coil</keyword>
<feature type="signal peptide" evidence="18">
    <location>
        <begin position="1"/>
        <end position="18"/>
    </location>
</feature>
<dbReference type="GO" id="GO:0008201">
    <property type="term" value="F:heparin binding"/>
    <property type="evidence" value="ECO:0007669"/>
    <property type="project" value="UniProtKB-KW"/>
</dbReference>
<dbReference type="PANTHER" id="PTHR18976:SF2">
    <property type="entry name" value="APOLIPOPROTEIN E"/>
    <property type="match status" value="1"/>
</dbReference>
<evidence type="ECO:0000256" key="4">
    <source>
        <dbReference type="ARBA" id="ARBA00019891"/>
    </source>
</evidence>
<evidence type="ECO:0000256" key="15">
    <source>
        <dbReference type="ARBA" id="ARBA00034305"/>
    </source>
</evidence>
<dbReference type="GO" id="GO:0034362">
    <property type="term" value="C:low-density lipoprotein particle"/>
    <property type="evidence" value="ECO:0007669"/>
    <property type="project" value="TreeGrafter"/>
</dbReference>
<evidence type="ECO:0000256" key="18">
    <source>
        <dbReference type="SAM" id="SignalP"/>
    </source>
</evidence>
<dbReference type="GO" id="GO:0034364">
    <property type="term" value="C:high-density lipoprotein particle"/>
    <property type="evidence" value="ECO:0007669"/>
    <property type="project" value="UniProtKB-KW"/>
</dbReference>
<accession>A0A7J7SGK1</accession>
<keyword evidence="14" id="KW-0850">VLDL</keyword>
<keyword evidence="19" id="KW-0449">Lipoprotein</keyword>
<keyword evidence="6" id="KW-0964">Secreted</keyword>
<dbReference type="GO" id="GO:0033344">
    <property type="term" value="P:cholesterol efflux"/>
    <property type="evidence" value="ECO:0007669"/>
    <property type="project" value="TreeGrafter"/>
</dbReference>
<evidence type="ECO:0000256" key="5">
    <source>
        <dbReference type="ARBA" id="ARBA00022513"/>
    </source>
</evidence>
<keyword evidence="9 18" id="KW-0732">Signal</keyword>
<feature type="chain" id="PRO_5029473386" description="Apolipoprotein E" evidence="18">
    <location>
        <begin position="19"/>
        <end position="281"/>
    </location>
</feature>
<dbReference type="InterPro" id="IPR000074">
    <property type="entry name" value="ApoA_E"/>
</dbReference>
<dbReference type="GO" id="GO:0060228">
    <property type="term" value="F:phosphatidylcholine-sterol O-acyltransferase activator activity"/>
    <property type="evidence" value="ECO:0007669"/>
    <property type="project" value="TreeGrafter"/>
</dbReference>
<dbReference type="GO" id="GO:0042157">
    <property type="term" value="P:lipoprotein metabolic process"/>
    <property type="evidence" value="ECO:0007669"/>
    <property type="project" value="InterPro"/>
</dbReference>
<evidence type="ECO:0000256" key="9">
    <source>
        <dbReference type="ARBA" id="ARBA00022729"/>
    </source>
</evidence>